<organism evidence="1 2">
    <name type="scientific">Scleroderma citrinum Foug A</name>
    <dbReference type="NCBI Taxonomy" id="1036808"/>
    <lineage>
        <taxon>Eukaryota</taxon>
        <taxon>Fungi</taxon>
        <taxon>Dikarya</taxon>
        <taxon>Basidiomycota</taxon>
        <taxon>Agaricomycotina</taxon>
        <taxon>Agaricomycetes</taxon>
        <taxon>Agaricomycetidae</taxon>
        <taxon>Boletales</taxon>
        <taxon>Sclerodermatineae</taxon>
        <taxon>Sclerodermataceae</taxon>
        <taxon>Scleroderma</taxon>
    </lineage>
</organism>
<sequence>MSKAQLCEALGKSTGETFYNTIIRGIDEGKLESNKPLWCPDQIAEERAKEAPKMRQLSRRVMTSPPATVKVIEITLGDDLHRSFDFDPKELHGIGIQIQKLEKADAGEVGRAGNIVVPACITFKDTGT</sequence>
<dbReference type="OrthoDB" id="427711at2759"/>
<dbReference type="STRING" id="1036808.A0A0C3E0K9"/>
<dbReference type="HOGENOM" id="CLU_1960887_0_0_1"/>
<evidence type="ECO:0000313" key="1">
    <source>
        <dbReference type="EMBL" id="KIM62034.1"/>
    </source>
</evidence>
<reference evidence="1 2" key="1">
    <citation type="submission" date="2014-04" db="EMBL/GenBank/DDBJ databases">
        <authorList>
            <consortium name="DOE Joint Genome Institute"/>
            <person name="Kuo A."/>
            <person name="Kohler A."/>
            <person name="Nagy L.G."/>
            <person name="Floudas D."/>
            <person name="Copeland A."/>
            <person name="Barry K.W."/>
            <person name="Cichocki N."/>
            <person name="Veneault-Fourrey C."/>
            <person name="LaButti K."/>
            <person name="Lindquist E.A."/>
            <person name="Lipzen A."/>
            <person name="Lundell T."/>
            <person name="Morin E."/>
            <person name="Murat C."/>
            <person name="Sun H."/>
            <person name="Tunlid A."/>
            <person name="Henrissat B."/>
            <person name="Grigoriev I.V."/>
            <person name="Hibbett D.S."/>
            <person name="Martin F."/>
            <person name="Nordberg H.P."/>
            <person name="Cantor M.N."/>
            <person name="Hua S.X."/>
        </authorList>
    </citation>
    <scope>NUCLEOTIDE SEQUENCE [LARGE SCALE GENOMIC DNA]</scope>
    <source>
        <strain evidence="1 2">Foug A</strain>
    </source>
</reference>
<reference evidence="2" key="2">
    <citation type="submission" date="2015-01" db="EMBL/GenBank/DDBJ databases">
        <title>Evolutionary Origins and Diversification of the Mycorrhizal Mutualists.</title>
        <authorList>
            <consortium name="DOE Joint Genome Institute"/>
            <consortium name="Mycorrhizal Genomics Consortium"/>
            <person name="Kohler A."/>
            <person name="Kuo A."/>
            <person name="Nagy L.G."/>
            <person name="Floudas D."/>
            <person name="Copeland A."/>
            <person name="Barry K.W."/>
            <person name="Cichocki N."/>
            <person name="Veneault-Fourrey C."/>
            <person name="LaButti K."/>
            <person name="Lindquist E.A."/>
            <person name="Lipzen A."/>
            <person name="Lundell T."/>
            <person name="Morin E."/>
            <person name="Murat C."/>
            <person name="Riley R."/>
            <person name="Ohm R."/>
            <person name="Sun H."/>
            <person name="Tunlid A."/>
            <person name="Henrissat B."/>
            <person name="Grigoriev I.V."/>
            <person name="Hibbett D.S."/>
            <person name="Martin F."/>
        </authorList>
    </citation>
    <scope>NUCLEOTIDE SEQUENCE [LARGE SCALE GENOMIC DNA]</scope>
    <source>
        <strain evidence="2">Foug A</strain>
    </source>
</reference>
<gene>
    <name evidence="1" type="ORF">SCLCIDRAFT_25261</name>
</gene>
<evidence type="ECO:0000313" key="2">
    <source>
        <dbReference type="Proteomes" id="UP000053989"/>
    </source>
</evidence>
<name>A0A0C3E0K9_9AGAM</name>
<dbReference type="Proteomes" id="UP000053989">
    <property type="component" value="Unassembled WGS sequence"/>
</dbReference>
<dbReference type="InParanoid" id="A0A0C3E0K9"/>
<accession>A0A0C3E0K9</accession>
<dbReference type="EMBL" id="KN822045">
    <property type="protein sequence ID" value="KIM62034.1"/>
    <property type="molecule type" value="Genomic_DNA"/>
</dbReference>
<proteinExistence type="predicted"/>
<protein>
    <submittedName>
        <fullName evidence="1">Uncharacterized protein</fullName>
    </submittedName>
</protein>
<keyword evidence="2" id="KW-1185">Reference proteome</keyword>
<dbReference type="AlphaFoldDB" id="A0A0C3E0K9"/>